<name>A0A8J3XU87_9ACTN</name>
<keyword evidence="2" id="KW-1185">Reference proteome</keyword>
<accession>A0A8J3XU87</accession>
<gene>
    <name evidence="1" type="ORF">Pth03_07900</name>
</gene>
<sequence length="331" mass="37363">MPPDNVRYELYGLPDKKNPYVNRPLDALTDSSDQDLLLELEGFIQLAGIEAAVDRAVREGRPAFFLIIGAGGSGRTSLSNHVMRSYQDRRWPGQEGDNLCVHRSPRTTMTHDPYRQLTDTLLSLRNNMKRRHIEISDDLKTSFRDLSRSQASGPLSDYDLQEIAELVSSDVATRGSGLGIHYEGVATKELLALAPRVFENTQAVMVLTVDAYDHAGTPQLTESDKQEFAKLGHVIHLEALTPAQISMLALKRWNGTQPSPFDPGGVESAFTRRRYTIGQAMRYLAMLLDFRLSEYHDAEPWPTAELRLHEDWLQTKMWQGENWARLDDPNG</sequence>
<evidence type="ECO:0000313" key="2">
    <source>
        <dbReference type="Proteomes" id="UP000605992"/>
    </source>
</evidence>
<dbReference type="Gene3D" id="3.40.50.300">
    <property type="entry name" value="P-loop containing nucleotide triphosphate hydrolases"/>
    <property type="match status" value="1"/>
</dbReference>
<reference evidence="1" key="1">
    <citation type="submission" date="2021-01" db="EMBL/GenBank/DDBJ databases">
        <title>Whole genome shotgun sequence of Planotetraspora thailandica NBRC 104271.</title>
        <authorList>
            <person name="Komaki H."/>
            <person name="Tamura T."/>
        </authorList>
    </citation>
    <scope>NUCLEOTIDE SEQUENCE</scope>
    <source>
        <strain evidence="1">NBRC 104271</strain>
    </source>
</reference>
<evidence type="ECO:0000313" key="1">
    <source>
        <dbReference type="EMBL" id="GII52401.1"/>
    </source>
</evidence>
<protein>
    <submittedName>
        <fullName evidence="1">Uncharacterized protein</fullName>
    </submittedName>
</protein>
<comment type="caution">
    <text evidence="1">The sequence shown here is derived from an EMBL/GenBank/DDBJ whole genome shotgun (WGS) entry which is preliminary data.</text>
</comment>
<proteinExistence type="predicted"/>
<organism evidence="1 2">
    <name type="scientific">Planotetraspora thailandica</name>
    <dbReference type="NCBI Taxonomy" id="487172"/>
    <lineage>
        <taxon>Bacteria</taxon>
        <taxon>Bacillati</taxon>
        <taxon>Actinomycetota</taxon>
        <taxon>Actinomycetes</taxon>
        <taxon>Streptosporangiales</taxon>
        <taxon>Streptosporangiaceae</taxon>
        <taxon>Planotetraspora</taxon>
    </lineage>
</organism>
<dbReference type="SUPFAM" id="SSF52540">
    <property type="entry name" value="P-loop containing nucleoside triphosphate hydrolases"/>
    <property type="match status" value="1"/>
</dbReference>
<dbReference type="Proteomes" id="UP000605992">
    <property type="component" value="Unassembled WGS sequence"/>
</dbReference>
<dbReference type="EMBL" id="BOOR01000005">
    <property type="protein sequence ID" value="GII52401.1"/>
    <property type="molecule type" value="Genomic_DNA"/>
</dbReference>
<dbReference type="InterPro" id="IPR027417">
    <property type="entry name" value="P-loop_NTPase"/>
</dbReference>
<dbReference type="AlphaFoldDB" id="A0A8J3XU87"/>
<dbReference type="RefSeq" id="WP_203942692.1">
    <property type="nucleotide sequence ID" value="NZ_BOOR01000005.1"/>
</dbReference>